<dbReference type="SUPFAM" id="SSF55729">
    <property type="entry name" value="Acyl-CoA N-acyltransferases (Nat)"/>
    <property type="match status" value="1"/>
</dbReference>
<dbReference type="RefSeq" id="WP_204540921.1">
    <property type="nucleotide sequence ID" value="NZ_JAFBFI010000005.1"/>
</dbReference>
<evidence type="ECO:0000259" key="1">
    <source>
        <dbReference type="PROSITE" id="PS51186"/>
    </source>
</evidence>
<dbReference type="GO" id="GO:0016746">
    <property type="term" value="F:acyltransferase activity"/>
    <property type="evidence" value="ECO:0007669"/>
    <property type="project" value="UniProtKB-KW"/>
</dbReference>
<dbReference type="Gene3D" id="3.40.630.30">
    <property type="match status" value="1"/>
</dbReference>
<keyword evidence="2" id="KW-0808">Transferase</keyword>
<dbReference type="PROSITE" id="PS51186">
    <property type="entry name" value="GNAT"/>
    <property type="match status" value="1"/>
</dbReference>
<protein>
    <submittedName>
        <fullName evidence="2">Ribosomal-protein-serine acetyltransferase</fullName>
        <ecNumber evidence="2">2.3.1.-</ecNumber>
    </submittedName>
</protein>
<proteinExistence type="predicted"/>
<keyword evidence="3" id="KW-1185">Reference proteome</keyword>
<dbReference type="PANTHER" id="PTHR43441">
    <property type="entry name" value="RIBOSOMAL-PROTEIN-SERINE ACETYLTRANSFERASE"/>
    <property type="match status" value="1"/>
</dbReference>
<dbReference type="Proteomes" id="UP000823486">
    <property type="component" value="Unassembled WGS sequence"/>
</dbReference>
<feature type="domain" description="N-acetyltransferase" evidence="1">
    <location>
        <begin position="10"/>
        <end position="178"/>
    </location>
</feature>
<dbReference type="EC" id="2.3.1.-" evidence="2"/>
<dbReference type="Pfam" id="PF13302">
    <property type="entry name" value="Acetyltransf_3"/>
    <property type="match status" value="1"/>
</dbReference>
<evidence type="ECO:0000313" key="3">
    <source>
        <dbReference type="Proteomes" id="UP000823486"/>
    </source>
</evidence>
<sequence length="183" mass="21039">MFQLNIDRDVSIRLFNDRDADELFQLVMNSREYLREWLGWLDFTQRVEDSAAFINETLKALVDTGGYPKSAAITYKDAIAGTIGFNEINKFHKIGIIGYWLGEGFQGKGIMTKACRALTNYGFKTAGLNRIEIRVAEGNLKSKAIPKRLGFTEEGKIRQAEWLYDHYVDHILYGMLAEEWENK</sequence>
<organism evidence="2 3">
    <name type="scientific">Peribacillus deserti</name>
    <dbReference type="NCBI Taxonomy" id="673318"/>
    <lineage>
        <taxon>Bacteria</taxon>
        <taxon>Bacillati</taxon>
        <taxon>Bacillota</taxon>
        <taxon>Bacilli</taxon>
        <taxon>Bacillales</taxon>
        <taxon>Bacillaceae</taxon>
        <taxon>Peribacillus</taxon>
    </lineage>
</organism>
<gene>
    <name evidence="2" type="ORF">JOC77_001527</name>
</gene>
<dbReference type="InterPro" id="IPR051908">
    <property type="entry name" value="Ribosomal_N-acetyltransferase"/>
</dbReference>
<comment type="caution">
    <text evidence="2">The sequence shown here is derived from an EMBL/GenBank/DDBJ whole genome shotgun (WGS) entry which is preliminary data.</text>
</comment>
<dbReference type="EMBL" id="JAFBFI010000005">
    <property type="protein sequence ID" value="MBM7692100.1"/>
    <property type="molecule type" value="Genomic_DNA"/>
</dbReference>
<evidence type="ECO:0000313" key="2">
    <source>
        <dbReference type="EMBL" id="MBM7692100.1"/>
    </source>
</evidence>
<name>A0ABS2QGE7_9BACI</name>
<dbReference type="InterPro" id="IPR016181">
    <property type="entry name" value="Acyl_CoA_acyltransferase"/>
</dbReference>
<keyword evidence="2" id="KW-0012">Acyltransferase</keyword>
<dbReference type="InterPro" id="IPR000182">
    <property type="entry name" value="GNAT_dom"/>
</dbReference>
<reference evidence="2 3" key="1">
    <citation type="submission" date="2021-01" db="EMBL/GenBank/DDBJ databases">
        <title>Genomic Encyclopedia of Type Strains, Phase IV (KMG-IV): sequencing the most valuable type-strain genomes for metagenomic binning, comparative biology and taxonomic classification.</title>
        <authorList>
            <person name="Goeker M."/>
        </authorList>
    </citation>
    <scope>NUCLEOTIDE SEQUENCE [LARGE SCALE GENOMIC DNA]</scope>
    <source>
        <strain evidence="2 3">DSM 105482</strain>
    </source>
</reference>
<dbReference type="PANTHER" id="PTHR43441:SF12">
    <property type="entry name" value="RIBOSOMAL N-ACETYLTRANSFERASE YDAF-RELATED"/>
    <property type="match status" value="1"/>
</dbReference>
<accession>A0ABS2QGE7</accession>